<reference evidence="5 7" key="1">
    <citation type="journal article" date="2012" name="Nature">
        <title>Algal genomes reveal evolutionary mosaicism and the fate of nucleomorphs.</title>
        <authorList>
            <consortium name="DOE Joint Genome Institute"/>
            <person name="Curtis B.A."/>
            <person name="Tanifuji G."/>
            <person name="Burki F."/>
            <person name="Gruber A."/>
            <person name="Irimia M."/>
            <person name="Maruyama S."/>
            <person name="Arias M.C."/>
            <person name="Ball S.G."/>
            <person name="Gile G.H."/>
            <person name="Hirakawa Y."/>
            <person name="Hopkins J.F."/>
            <person name="Kuo A."/>
            <person name="Rensing S.A."/>
            <person name="Schmutz J."/>
            <person name="Symeonidi A."/>
            <person name="Elias M."/>
            <person name="Eveleigh R.J."/>
            <person name="Herman E.K."/>
            <person name="Klute M.J."/>
            <person name="Nakayama T."/>
            <person name="Obornik M."/>
            <person name="Reyes-Prieto A."/>
            <person name="Armbrust E.V."/>
            <person name="Aves S.J."/>
            <person name="Beiko R.G."/>
            <person name="Coutinho P."/>
            <person name="Dacks J.B."/>
            <person name="Durnford D.G."/>
            <person name="Fast N.M."/>
            <person name="Green B.R."/>
            <person name="Grisdale C.J."/>
            <person name="Hempel F."/>
            <person name="Henrissat B."/>
            <person name="Hoppner M.P."/>
            <person name="Ishida K."/>
            <person name="Kim E."/>
            <person name="Koreny L."/>
            <person name="Kroth P.G."/>
            <person name="Liu Y."/>
            <person name="Malik S.B."/>
            <person name="Maier U.G."/>
            <person name="McRose D."/>
            <person name="Mock T."/>
            <person name="Neilson J.A."/>
            <person name="Onodera N.T."/>
            <person name="Poole A.M."/>
            <person name="Pritham E.J."/>
            <person name="Richards T.A."/>
            <person name="Rocap G."/>
            <person name="Roy S.W."/>
            <person name="Sarai C."/>
            <person name="Schaack S."/>
            <person name="Shirato S."/>
            <person name="Slamovits C.H."/>
            <person name="Spencer D.F."/>
            <person name="Suzuki S."/>
            <person name="Worden A.Z."/>
            <person name="Zauner S."/>
            <person name="Barry K."/>
            <person name="Bell C."/>
            <person name="Bharti A.K."/>
            <person name="Crow J.A."/>
            <person name="Grimwood J."/>
            <person name="Kramer R."/>
            <person name="Lindquist E."/>
            <person name="Lucas S."/>
            <person name="Salamov A."/>
            <person name="McFadden G.I."/>
            <person name="Lane C.E."/>
            <person name="Keeling P.J."/>
            <person name="Gray M.W."/>
            <person name="Grigoriev I.V."/>
            <person name="Archibald J.M."/>
        </authorList>
    </citation>
    <scope>NUCLEOTIDE SEQUENCE</scope>
    <source>
        <strain evidence="5 7">CCMP2712</strain>
    </source>
</reference>
<dbReference type="InterPro" id="IPR013087">
    <property type="entry name" value="Znf_C2H2_type"/>
</dbReference>
<gene>
    <name evidence="5" type="ORF">GUITHDRAFT_112802</name>
</gene>
<proteinExistence type="predicted"/>
<dbReference type="AlphaFoldDB" id="L1IXV1"/>
<name>L1IXV1_GUITC</name>
<dbReference type="PANTHER" id="PTHR47251:SF1">
    <property type="entry name" value="FINGER DOMAIN PROTEIN, PUTATIVE (AFU_ORTHOLOGUE AFUA_3G04180)-RELATED"/>
    <property type="match status" value="1"/>
</dbReference>
<dbReference type="InterPro" id="IPR036236">
    <property type="entry name" value="Znf_C2H2_sf"/>
</dbReference>
<accession>L1IXV1</accession>
<dbReference type="OMA" id="WTMEINT"/>
<dbReference type="PaxDb" id="55529-EKX41066"/>
<dbReference type="PROSITE" id="PS00028">
    <property type="entry name" value="ZINC_FINGER_C2H2_1"/>
    <property type="match status" value="1"/>
</dbReference>
<evidence type="ECO:0000313" key="7">
    <source>
        <dbReference type="Proteomes" id="UP000011087"/>
    </source>
</evidence>
<keyword evidence="1" id="KW-0862">Zinc</keyword>
<dbReference type="Pfam" id="PF12874">
    <property type="entry name" value="zf-met"/>
    <property type="match status" value="1"/>
</dbReference>
<evidence type="ECO:0000313" key="5">
    <source>
        <dbReference type="EMBL" id="EKX41066.1"/>
    </source>
</evidence>
<dbReference type="SMART" id="SM00443">
    <property type="entry name" value="G_patch"/>
    <property type="match status" value="1"/>
</dbReference>
<dbReference type="STRING" id="905079.L1IXV1"/>
<evidence type="ECO:0008006" key="8">
    <source>
        <dbReference type="Google" id="ProtNLM"/>
    </source>
</evidence>
<dbReference type="InterPro" id="IPR000467">
    <property type="entry name" value="G_patch_dom"/>
</dbReference>
<feature type="region of interest" description="Disordered" evidence="2">
    <location>
        <begin position="1"/>
        <end position="80"/>
    </location>
</feature>
<dbReference type="OrthoDB" id="4822at2759"/>
<dbReference type="RefSeq" id="XP_005828046.1">
    <property type="nucleotide sequence ID" value="XM_005827989.1"/>
</dbReference>
<dbReference type="GeneID" id="17297806"/>
<organism evidence="5">
    <name type="scientific">Guillardia theta (strain CCMP2712)</name>
    <name type="common">Cryptophyte</name>
    <dbReference type="NCBI Taxonomy" id="905079"/>
    <lineage>
        <taxon>Eukaryota</taxon>
        <taxon>Cryptophyceae</taxon>
        <taxon>Pyrenomonadales</taxon>
        <taxon>Geminigeraceae</taxon>
        <taxon>Guillardia</taxon>
    </lineage>
</organism>
<dbReference type="PROSITE" id="PS50157">
    <property type="entry name" value="ZINC_FINGER_C2H2_2"/>
    <property type="match status" value="1"/>
</dbReference>
<feature type="compositionally biased region" description="Low complexity" evidence="2">
    <location>
        <begin position="31"/>
        <end position="44"/>
    </location>
</feature>
<dbReference type="Pfam" id="PF01585">
    <property type="entry name" value="G-patch"/>
    <property type="match status" value="1"/>
</dbReference>
<dbReference type="KEGG" id="gtt:GUITHDRAFT_112802"/>
<evidence type="ECO:0000256" key="2">
    <source>
        <dbReference type="SAM" id="MobiDB-lite"/>
    </source>
</evidence>
<dbReference type="Proteomes" id="UP000011087">
    <property type="component" value="Unassembled WGS sequence"/>
</dbReference>
<dbReference type="GO" id="GO:0008270">
    <property type="term" value="F:zinc ion binding"/>
    <property type="evidence" value="ECO:0007669"/>
    <property type="project" value="UniProtKB-KW"/>
</dbReference>
<dbReference type="EMBL" id="JH993026">
    <property type="protein sequence ID" value="EKX41066.1"/>
    <property type="molecule type" value="Genomic_DNA"/>
</dbReference>
<keyword evidence="1" id="KW-0863">Zinc-finger</keyword>
<dbReference type="GO" id="GO:0003676">
    <property type="term" value="F:nucleic acid binding"/>
    <property type="evidence" value="ECO:0007669"/>
    <property type="project" value="InterPro"/>
</dbReference>
<dbReference type="eggNOG" id="KOG2184">
    <property type="taxonomic scope" value="Eukaryota"/>
</dbReference>
<dbReference type="SUPFAM" id="SSF57667">
    <property type="entry name" value="beta-beta-alpha zinc fingers"/>
    <property type="match status" value="1"/>
</dbReference>
<dbReference type="HOGENOM" id="CLU_730488_0_0_1"/>
<feature type="region of interest" description="Disordered" evidence="2">
    <location>
        <begin position="311"/>
        <end position="379"/>
    </location>
</feature>
<evidence type="ECO:0000259" key="3">
    <source>
        <dbReference type="PROSITE" id="PS50157"/>
    </source>
</evidence>
<feature type="domain" description="C2H2-type" evidence="3">
    <location>
        <begin position="243"/>
        <end position="272"/>
    </location>
</feature>
<feature type="domain" description="G-patch" evidence="4">
    <location>
        <begin position="180"/>
        <end position="211"/>
    </location>
</feature>
<dbReference type="PANTHER" id="PTHR47251">
    <property type="entry name" value="FINGER DOMAIN PROTEIN, PUTATIVE (AFU_ORTHOLOGUE AFUA_3G04180)-RELATED"/>
    <property type="match status" value="1"/>
</dbReference>
<reference evidence="6" key="3">
    <citation type="submission" date="2015-06" db="UniProtKB">
        <authorList>
            <consortium name="EnsemblProtists"/>
        </authorList>
    </citation>
    <scope>IDENTIFICATION</scope>
</reference>
<evidence type="ECO:0000256" key="1">
    <source>
        <dbReference type="PROSITE-ProRule" id="PRU00042"/>
    </source>
</evidence>
<sequence length="379" mass="42265">MADDAEKMRARRERAAAWAAQRKAEIASHPSDSTDTNMTTNNNSKADLNSTGMNQWVKSETGAESASTASGNDKGHQHAAQSWLNWSHQVVGSAEKASSARQSESGIRAEMVSWKNREGGIQTLANSYGTHNSAGMQQEEVERILEDMDEDYRLPRTYEPQGYIDVSRCEIATMEKPISCDNIGYQMLMKMGWKGHGNGLGRSSHGIVDPIPLTSKDVLDLGSRMVLRETKIKEEIKEIVRVFYCEICDKQYTTDGQYQEHLNSYDHHHKKRFAEFQKEHKAMKGGPTMEERQRKEQKRLEREIAARSAAFKAAAVARSGETEENTAEPPKEQEPAQNELTSNSAPVKFGFASKPKAKAVQAKKPVARPPVMGFGDDSD</sequence>
<dbReference type="PROSITE" id="PS50174">
    <property type="entry name" value="G_PATCH"/>
    <property type="match status" value="1"/>
</dbReference>
<dbReference type="EnsemblProtists" id="EKX41066">
    <property type="protein sequence ID" value="EKX41066"/>
    <property type="gene ID" value="GUITHDRAFT_112802"/>
</dbReference>
<feature type="compositionally biased region" description="Polar residues" evidence="2">
    <location>
        <begin position="335"/>
        <end position="345"/>
    </location>
</feature>
<reference evidence="7" key="2">
    <citation type="submission" date="2012-11" db="EMBL/GenBank/DDBJ databases">
        <authorList>
            <person name="Kuo A."/>
            <person name="Curtis B.A."/>
            <person name="Tanifuji G."/>
            <person name="Burki F."/>
            <person name="Gruber A."/>
            <person name="Irimia M."/>
            <person name="Maruyama S."/>
            <person name="Arias M.C."/>
            <person name="Ball S.G."/>
            <person name="Gile G.H."/>
            <person name="Hirakawa Y."/>
            <person name="Hopkins J.F."/>
            <person name="Rensing S.A."/>
            <person name="Schmutz J."/>
            <person name="Symeonidi A."/>
            <person name="Elias M."/>
            <person name="Eveleigh R.J."/>
            <person name="Herman E.K."/>
            <person name="Klute M.J."/>
            <person name="Nakayama T."/>
            <person name="Obornik M."/>
            <person name="Reyes-Prieto A."/>
            <person name="Armbrust E.V."/>
            <person name="Aves S.J."/>
            <person name="Beiko R.G."/>
            <person name="Coutinho P."/>
            <person name="Dacks J.B."/>
            <person name="Durnford D.G."/>
            <person name="Fast N.M."/>
            <person name="Green B.R."/>
            <person name="Grisdale C."/>
            <person name="Hempe F."/>
            <person name="Henrissat B."/>
            <person name="Hoppner M.P."/>
            <person name="Ishida K.-I."/>
            <person name="Kim E."/>
            <person name="Koreny L."/>
            <person name="Kroth P.G."/>
            <person name="Liu Y."/>
            <person name="Malik S.-B."/>
            <person name="Maier U.G."/>
            <person name="McRose D."/>
            <person name="Mock T."/>
            <person name="Neilson J.A."/>
            <person name="Onodera N.T."/>
            <person name="Poole A.M."/>
            <person name="Pritham E.J."/>
            <person name="Richards T.A."/>
            <person name="Rocap G."/>
            <person name="Roy S.W."/>
            <person name="Sarai C."/>
            <person name="Schaack S."/>
            <person name="Shirato S."/>
            <person name="Slamovits C.H."/>
            <person name="Spencer D.F."/>
            <person name="Suzuki S."/>
            <person name="Worden A.Z."/>
            <person name="Zauner S."/>
            <person name="Barry K."/>
            <person name="Bell C."/>
            <person name="Bharti A.K."/>
            <person name="Crow J.A."/>
            <person name="Grimwood J."/>
            <person name="Kramer R."/>
            <person name="Lindquist E."/>
            <person name="Lucas S."/>
            <person name="Salamov A."/>
            <person name="McFadden G.I."/>
            <person name="Lane C.E."/>
            <person name="Keeling P.J."/>
            <person name="Gray M.W."/>
            <person name="Grigoriev I.V."/>
            <person name="Archibald J.M."/>
        </authorList>
    </citation>
    <scope>NUCLEOTIDE SEQUENCE</scope>
    <source>
        <strain evidence="7">CCMP2712</strain>
    </source>
</reference>
<keyword evidence="7" id="KW-1185">Reference proteome</keyword>
<feature type="compositionally biased region" description="Polar residues" evidence="2">
    <location>
        <begin position="45"/>
        <end position="58"/>
    </location>
</feature>
<feature type="compositionally biased region" description="Low complexity" evidence="2">
    <location>
        <begin position="352"/>
        <end position="364"/>
    </location>
</feature>
<keyword evidence="1" id="KW-0479">Metal-binding</keyword>
<evidence type="ECO:0000259" key="4">
    <source>
        <dbReference type="PROSITE" id="PS50174"/>
    </source>
</evidence>
<protein>
    <recommendedName>
        <fullName evidence="8">G-patch domain-containing protein</fullName>
    </recommendedName>
</protein>
<evidence type="ECO:0000313" key="6">
    <source>
        <dbReference type="EnsemblProtists" id="EKX41066"/>
    </source>
</evidence>
<feature type="compositionally biased region" description="Low complexity" evidence="2">
    <location>
        <begin position="59"/>
        <end position="71"/>
    </location>
</feature>